<gene>
    <name evidence="7" type="ordered locus">MTR_7g095140</name>
</gene>
<dbReference type="CDD" id="cd15532">
    <property type="entry name" value="PHD2_CHD_II"/>
    <property type="match status" value="1"/>
</dbReference>
<evidence type="ECO:0000259" key="6">
    <source>
        <dbReference type="PROSITE" id="PS50016"/>
    </source>
</evidence>
<dbReference type="EMBL" id="CM001223">
    <property type="protein sequence ID" value="KEH23781.1"/>
    <property type="molecule type" value="Genomic_DNA"/>
</dbReference>
<dbReference type="HOGENOM" id="CLU_040244_0_0_1"/>
<dbReference type="PANTHER" id="PTHR46309:SF1">
    <property type="entry name" value="PHD FINGER PROTEIN 12"/>
    <property type="match status" value="1"/>
</dbReference>
<keyword evidence="2 4" id="KW-0863">Zinc-finger</keyword>
<dbReference type="InterPro" id="IPR013083">
    <property type="entry name" value="Znf_RING/FYVE/PHD"/>
</dbReference>
<proteinExistence type="predicted"/>
<name>A0A072U345_MEDTR</name>
<keyword evidence="3" id="KW-0862">Zinc</keyword>
<evidence type="ECO:0000313" key="9">
    <source>
        <dbReference type="Proteomes" id="UP000002051"/>
    </source>
</evidence>
<dbReference type="InterPro" id="IPR042163">
    <property type="entry name" value="PHF12"/>
</dbReference>
<feature type="domain" description="PHD-type" evidence="6">
    <location>
        <begin position="14"/>
        <end position="59"/>
    </location>
</feature>
<dbReference type="SUPFAM" id="SSF55729">
    <property type="entry name" value="Acyl-CoA N-acyltransferases (Nat)"/>
    <property type="match status" value="1"/>
</dbReference>
<dbReference type="Pfam" id="PF00628">
    <property type="entry name" value="PHD"/>
    <property type="match status" value="1"/>
</dbReference>
<dbReference type="InterPro" id="IPR019786">
    <property type="entry name" value="Zinc_finger_PHD-type_CS"/>
</dbReference>
<dbReference type="GO" id="GO:0006357">
    <property type="term" value="P:regulation of transcription by RNA polymerase II"/>
    <property type="evidence" value="ECO:0000318"/>
    <property type="project" value="GO_Central"/>
</dbReference>
<dbReference type="Pfam" id="PF23209">
    <property type="entry name" value="IDM1_C"/>
    <property type="match status" value="1"/>
</dbReference>
<reference evidence="7 9" key="2">
    <citation type="journal article" date="2014" name="BMC Genomics">
        <title>An improved genome release (version Mt4.0) for the model legume Medicago truncatula.</title>
        <authorList>
            <person name="Tang H."/>
            <person name="Krishnakumar V."/>
            <person name="Bidwell S."/>
            <person name="Rosen B."/>
            <person name="Chan A."/>
            <person name="Zhou S."/>
            <person name="Gentzbittel L."/>
            <person name="Childs K.L."/>
            <person name="Yandell M."/>
            <person name="Gundlach H."/>
            <person name="Mayer K.F."/>
            <person name="Schwartz D.C."/>
            <person name="Town C.D."/>
        </authorList>
    </citation>
    <scope>GENOME REANNOTATION</scope>
    <source>
        <strain evidence="7">A17</strain>
        <strain evidence="8 9">cv. Jemalong A17</strain>
    </source>
</reference>
<evidence type="ECO:0000256" key="1">
    <source>
        <dbReference type="ARBA" id="ARBA00022723"/>
    </source>
</evidence>
<dbReference type="EnsemblPlants" id="KEH23781">
    <property type="protein sequence ID" value="KEH23781"/>
    <property type="gene ID" value="MTR_7g095140"/>
</dbReference>
<evidence type="ECO:0000256" key="2">
    <source>
        <dbReference type="ARBA" id="ARBA00022771"/>
    </source>
</evidence>
<dbReference type="AlphaFoldDB" id="A0A072U345"/>
<evidence type="ECO:0000313" key="7">
    <source>
        <dbReference type="EMBL" id="KEH23781.1"/>
    </source>
</evidence>
<dbReference type="InterPro" id="IPR056511">
    <property type="entry name" value="IDM1_C"/>
</dbReference>
<evidence type="ECO:0000256" key="5">
    <source>
        <dbReference type="SAM" id="MobiDB-lite"/>
    </source>
</evidence>
<dbReference type="PROSITE" id="PS50016">
    <property type="entry name" value="ZF_PHD_2"/>
    <property type="match status" value="1"/>
</dbReference>
<dbReference type="GO" id="GO:0005634">
    <property type="term" value="C:nucleus"/>
    <property type="evidence" value="ECO:0000318"/>
    <property type="project" value="GO_Central"/>
</dbReference>
<keyword evidence="9" id="KW-1185">Reference proteome</keyword>
<dbReference type="GO" id="GO:0008270">
    <property type="term" value="F:zinc ion binding"/>
    <property type="evidence" value="ECO:0007669"/>
    <property type="project" value="UniProtKB-KW"/>
</dbReference>
<dbReference type="SMART" id="SM00249">
    <property type="entry name" value="PHD"/>
    <property type="match status" value="2"/>
</dbReference>
<dbReference type="InterPro" id="IPR001965">
    <property type="entry name" value="Znf_PHD"/>
</dbReference>
<feature type="region of interest" description="Disordered" evidence="5">
    <location>
        <begin position="346"/>
        <end position="367"/>
    </location>
</feature>
<dbReference type="STRING" id="3880.A0A072U345"/>
<dbReference type="InterPro" id="IPR011011">
    <property type="entry name" value="Znf_FYVE_PHD"/>
</dbReference>
<reference evidence="7 9" key="1">
    <citation type="journal article" date="2011" name="Nature">
        <title>The Medicago genome provides insight into the evolution of rhizobial symbioses.</title>
        <authorList>
            <person name="Young N.D."/>
            <person name="Debelle F."/>
            <person name="Oldroyd G.E."/>
            <person name="Geurts R."/>
            <person name="Cannon S.B."/>
            <person name="Udvardi M.K."/>
            <person name="Benedito V.A."/>
            <person name="Mayer K.F."/>
            <person name="Gouzy J."/>
            <person name="Schoof H."/>
            <person name="Van de Peer Y."/>
            <person name="Proost S."/>
            <person name="Cook D.R."/>
            <person name="Meyers B.C."/>
            <person name="Spannagl M."/>
            <person name="Cheung F."/>
            <person name="De Mita S."/>
            <person name="Krishnakumar V."/>
            <person name="Gundlach H."/>
            <person name="Zhou S."/>
            <person name="Mudge J."/>
            <person name="Bharti A.K."/>
            <person name="Murray J.D."/>
            <person name="Naoumkina M.A."/>
            <person name="Rosen B."/>
            <person name="Silverstein K.A."/>
            <person name="Tang H."/>
            <person name="Rombauts S."/>
            <person name="Zhao P.X."/>
            <person name="Zhou P."/>
            <person name="Barbe V."/>
            <person name="Bardou P."/>
            <person name="Bechner M."/>
            <person name="Bellec A."/>
            <person name="Berger A."/>
            <person name="Berges H."/>
            <person name="Bidwell S."/>
            <person name="Bisseling T."/>
            <person name="Choisne N."/>
            <person name="Couloux A."/>
            <person name="Denny R."/>
            <person name="Deshpande S."/>
            <person name="Dai X."/>
            <person name="Doyle J.J."/>
            <person name="Dudez A.M."/>
            <person name="Farmer A.D."/>
            <person name="Fouteau S."/>
            <person name="Franken C."/>
            <person name="Gibelin C."/>
            <person name="Gish J."/>
            <person name="Goldstein S."/>
            <person name="Gonzalez A.J."/>
            <person name="Green P.J."/>
            <person name="Hallab A."/>
            <person name="Hartog M."/>
            <person name="Hua A."/>
            <person name="Humphray S.J."/>
            <person name="Jeong D.H."/>
            <person name="Jing Y."/>
            <person name="Jocker A."/>
            <person name="Kenton S.M."/>
            <person name="Kim D.J."/>
            <person name="Klee K."/>
            <person name="Lai H."/>
            <person name="Lang C."/>
            <person name="Lin S."/>
            <person name="Macmil S.L."/>
            <person name="Magdelenat G."/>
            <person name="Matthews L."/>
            <person name="McCorrison J."/>
            <person name="Monaghan E.L."/>
            <person name="Mun J.H."/>
            <person name="Najar F.Z."/>
            <person name="Nicholson C."/>
            <person name="Noirot C."/>
            <person name="O'Bleness M."/>
            <person name="Paule C.R."/>
            <person name="Poulain J."/>
            <person name="Prion F."/>
            <person name="Qin B."/>
            <person name="Qu C."/>
            <person name="Retzel E.F."/>
            <person name="Riddle C."/>
            <person name="Sallet E."/>
            <person name="Samain S."/>
            <person name="Samson N."/>
            <person name="Sanders I."/>
            <person name="Saurat O."/>
            <person name="Scarpelli C."/>
            <person name="Schiex T."/>
            <person name="Segurens B."/>
            <person name="Severin A.J."/>
            <person name="Sherrier D.J."/>
            <person name="Shi R."/>
            <person name="Sims S."/>
            <person name="Singer S.R."/>
            <person name="Sinharoy S."/>
            <person name="Sterck L."/>
            <person name="Viollet A."/>
            <person name="Wang B.B."/>
            <person name="Wang K."/>
            <person name="Wang M."/>
            <person name="Wang X."/>
            <person name="Warfsmann J."/>
            <person name="Weissenbach J."/>
            <person name="White D.D."/>
            <person name="White J.D."/>
            <person name="Wiley G.B."/>
            <person name="Wincker P."/>
            <person name="Xing Y."/>
            <person name="Yang L."/>
            <person name="Yao Z."/>
            <person name="Ying F."/>
            <person name="Zhai J."/>
            <person name="Zhou L."/>
            <person name="Zuber A."/>
            <person name="Denarie J."/>
            <person name="Dixon R.A."/>
            <person name="May G.D."/>
            <person name="Schwartz D.C."/>
            <person name="Rogers J."/>
            <person name="Quetier F."/>
            <person name="Town C.D."/>
            <person name="Roe B.A."/>
        </authorList>
    </citation>
    <scope>NUCLEOTIDE SEQUENCE [LARGE SCALE GENOMIC DNA]</scope>
    <source>
        <strain evidence="7">A17</strain>
        <strain evidence="8 9">cv. Jemalong A17</strain>
    </source>
</reference>
<dbReference type="InterPro" id="IPR019787">
    <property type="entry name" value="Znf_PHD-finger"/>
</dbReference>
<reference evidence="8" key="3">
    <citation type="submission" date="2015-04" db="UniProtKB">
        <authorList>
            <consortium name="EnsemblPlants"/>
        </authorList>
    </citation>
    <scope>IDENTIFICATION</scope>
    <source>
        <strain evidence="8">cv. Jemalong A17</strain>
    </source>
</reference>
<dbReference type="Gene3D" id="3.30.40.10">
    <property type="entry name" value="Zinc/RING finger domain, C3HC4 (zinc finger)"/>
    <property type="match status" value="1"/>
</dbReference>
<keyword evidence="1" id="KW-0479">Metal-binding</keyword>
<dbReference type="SUPFAM" id="SSF57903">
    <property type="entry name" value="FYVE/PHD zinc finger"/>
    <property type="match status" value="1"/>
</dbReference>
<dbReference type="InterPro" id="IPR016181">
    <property type="entry name" value="Acyl_CoA_acyltransferase"/>
</dbReference>
<evidence type="ECO:0000256" key="4">
    <source>
        <dbReference type="PROSITE-ProRule" id="PRU00146"/>
    </source>
</evidence>
<dbReference type="PROSITE" id="PS01359">
    <property type="entry name" value="ZF_PHD_1"/>
    <property type="match status" value="1"/>
</dbReference>
<dbReference type="PANTHER" id="PTHR46309">
    <property type="entry name" value="PHD FINGER PROTEIN 12"/>
    <property type="match status" value="1"/>
</dbReference>
<dbReference type="GO" id="GO:0003714">
    <property type="term" value="F:transcription corepressor activity"/>
    <property type="evidence" value="ECO:0000318"/>
    <property type="project" value="GO_Central"/>
</dbReference>
<organism evidence="7 9">
    <name type="scientific">Medicago truncatula</name>
    <name type="common">Barrel medic</name>
    <name type="synonym">Medicago tribuloides</name>
    <dbReference type="NCBI Taxonomy" id="3880"/>
    <lineage>
        <taxon>Eukaryota</taxon>
        <taxon>Viridiplantae</taxon>
        <taxon>Streptophyta</taxon>
        <taxon>Embryophyta</taxon>
        <taxon>Tracheophyta</taxon>
        <taxon>Spermatophyta</taxon>
        <taxon>Magnoliopsida</taxon>
        <taxon>eudicotyledons</taxon>
        <taxon>Gunneridae</taxon>
        <taxon>Pentapetalae</taxon>
        <taxon>rosids</taxon>
        <taxon>fabids</taxon>
        <taxon>Fabales</taxon>
        <taxon>Fabaceae</taxon>
        <taxon>Papilionoideae</taxon>
        <taxon>50 kb inversion clade</taxon>
        <taxon>NPAAA clade</taxon>
        <taxon>Hologalegina</taxon>
        <taxon>IRL clade</taxon>
        <taxon>Trifolieae</taxon>
        <taxon>Medicago</taxon>
    </lineage>
</organism>
<evidence type="ECO:0000313" key="8">
    <source>
        <dbReference type="EnsemblPlants" id="KEH23781"/>
    </source>
</evidence>
<dbReference type="Proteomes" id="UP000002051">
    <property type="component" value="Unassembled WGS sequence"/>
</dbReference>
<protein>
    <submittedName>
        <fullName evidence="7">RING/FYVE/PHD zinc finger protein, putative</fullName>
    </submittedName>
</protein>
<sequence>MNPEPERVYKDLNEESCGVCKDGGELICCDSCPAAFHQSCLNIKELPAGDWHCIHCSCKFCGSYQQGSENPATGCVFRACPSCRTRYHINCVEANSDEFNRESFCGKRCQQIYERFEMLLWNRHDIGDGFSCTFLRQLHKMDPTTSKMDVALSLMHECFKPIAFDLGGQKIDMFPRILSSHWSQFRSVDYAGFFTVLLEKGNDTICVATLRIHGHQMAEMPFIGTRARFRKQGMCRRLLNAIESALSYMNVEMLVIPSAMQVLQTWTSCFGFEKIDMTTKELLKTKNVVKFYGVEMLQKKIQKLELPEGNLDFNQVFKNQKKIKEEESLRESCLVNGRTLRCRRRSSPYELRGARERGSSSKSTPDS</sequence>
<accession>A0A072U345</accession>
<evidence type="ECO:0000256" key="3">
    <source>
        <dbReference type="ARBA" id="ARBA00022833"/>
    </source>
</evidence>